<dbReference type="EMBL" id="BAAFSV010000004">
    <property type="protein sequence ID" value="GAB1317107.1"/>
    <property type="molecule type" value="Genomic_DNA"/>
</dbReference>
<organism evidence="1 2">
    <name type="scientific">Madurella fahalii</name>
    <dbReference type="NCBI Taxonomy" id="1157608"/>
    <lineage>
        <taxon>Eukaryota</taxon>
        <taxon>Fungi</taxon>
        <taxon>Dikarya</taxon>
        <taxon>Ascomycota</taxon>
        <taxon>Pezizomycotina</taxon>
        <taxon>Sordariomycetes</taxon>
        <taxon>Sordariomycetidae</taxon>
        <taxon>Sordariales</taxon>
        <taxon>Sordariales incertae sedis</taxon>
        <taxon>Madurella</taxon>
    </lineage>
</organism>
<evidence type="ECO:0000313" key="1">
    <source>
        <dbReference type="EMBL" id="GAB1317107.1"/>
    </source>
</evidence>
<gene>
    <name evidence="1" type="ORF">MFIFM68171_07317</name>
</gene>
<sequence>MSHVRFQTGRDNWNDFFGRIAQHQFPFLERVTAFELRGPPPTFFCPLRMRQATLRSCDGVFGFTVTDAFHK</sequence>
<comment type="caution">
    <text evidence="1">The sequence shown here is derived from an EMBL/GenBank/DDBJ whole genome shotgun (WGS) entry which is preliminary data.</text>
</comment>
<evidence type="ECO:0000313" key="2">
    <source>
        <dbReference type="Proteomes" id="UP001628179"/>
    </source>
</evidence>
<name>A0ABQ0GH57_9PEZI</name>
<accession>A0ABQ0GH57</accession>
<keyword evidence="2" id="KW-1185">Reference proteome</keyword>
<dbReference type="RefSeq" id="XP_070918838.1">
    <property type="nucleotide sequence ID" value="XM_071062737.1"/>
</dbReference>
<protein>
    <submittedName>
        <fullName evidence="1">Uncharacterized protein</fullName>
    </submittedName>
</protein>
<dbReference type="GeneID" id="98178060"/>
<dbReference type="Proteomes" id="UP001628179">
    <property type="component" value="Unassembled WGS sequence"/>
</dbReference>
<reference evidence="1 2" key="1">
    <citation type="submission" date="2024-09" db="EMBL/GenBank/DDBJ databases">
        <title>Itraconazole resistance in Madurella fahalii resulting from another homologue of gene encoding cytochrome P450 14-alpha sterol demethylase (CYP51).</title>
        <authorList>
            <person name="Yoshioka I."/>
            <person name="Fahal A.H."/>
            <person name="Kaneko S."/>
            <person name="Yaguchi T."/>
        </authorList>
    </citation>
    <scope>NUCLEOTIDE SEQUENCE [LARGE SCALE GENOMIC DNA]</scope>
    <source>
        <strain evidence="1 2">IFM 68171</strain>
    </source>
</reference>
<proteinExistence type="predicted"/>